<dbReference type="InterPro" id="IPR011050">
    <property type="entry name" value="Pectin_lyase_fold/virulence"/>
</dbReference>
<dbReference type="SMART" id="SM00237">
    <property type="entry name" value="Calx_beta"/>
    <property type="match status" value="3"/>
</dbReference>
<dbReference type="InterPro" id="IPR006626">
    <property type="entry name" value="PbH1"/>
</dbReference>
<dbReference type="GO" id="GO:0005576">
    <property type="term" value="C:extracellular region"/>
    <property type="evidence" value="ECO:0007669"/>
    <property type="project" value="UniProtKB-SubCell"/>
</dbReference>
<reference evidence="8" key="1">
    <citation type="journal article" date="2015" name="ISME J.">
        <title>Draft Genome Sequence of Streptomyces incarnatus NRRL8089, which Produces the Nucleoside Antibiotic Sinefungin.</title>
        <authorList>
            <person name="Oshima K."/>
            <person name="Hattori M."/>
            <person name="Shimizu H."/>
            <person name="Fukuda K."/>
            <person name="Nemoto M."/>
            <person name="Inagaki K."/>
            <person name="Tamura T."/>
        </authorList>
    </citation>
    <scope>NUCLEOTIDE SEQUENCE</scope>
    <source>
        <strain evidence="8">FACHB-1375</strain>
    </source>
</reference>
<dbReference type="InterPro" id="IPR003644">
    <property type="entry name" value="Calx_beta"/>
</dbReference>
<evidence type="ECO:0000256" key="6">
    <source>
        <dbReference type="SAM" id="MobiDB-lite"/>
    </source>
</evidence>
<evidence type="ECO:0000313" key="9">
    <source>
        <dbReference type="Proteomes" id="UP000641646"/>
    </source>
</evidence>
<dbReference type="InterPro" id="IPR001343">
    <property type="entry name" value="Hemolysn_Ca-bd"/>
</dbReference>
<keyword evidence="4" id="KW-0677">Repeat</keyword>
<keyword evidence="9" id="KW-1185">Reference proteome</keyword>
<evidence type="ECO:0000256" key="2">
    <source>
        <dbReference type="ARBA" id="ARBA00022525"/>
    </source>
</evidence>
<dbReference type="PANTHER" id="PTHR38340:SF1">
    <property type="entry name" value="S-LAYER PROTEIN"/>
    <property type="match status" value="1"/>
</dbReference>
<dbReference type="InterPro" id="IPR011049">
    <property type="entry name" value="Serralysin-like_metalloprot_C"/>
</dbReference>
<reference evidence="8" key="2">
    <citation type="submission" date="2020-08" db="EMBL/GenBank/DDBJ databases">
        <authorList>
            <person name="Chen M."/>
            <person name="Teng W."/>
            <person name="Zhao L."/>
            <person name="Hu C."/>
            <person name="Zhou Y."/>
            <person name="Han B."/>
            <person name="Song L."/>
            <person name="Shu W."/>
        </authorList>
    </citation>
    <scope>NUCLEOTIDE SEQUENCE</scope>
    <source>
        <strain evidence="8">FACHB-1375</strain>
    </source>
</reference>
<dbReference type="PRINTS" id="PR00313">
    <property type="entry name" value="CABNDNGRPT"/>
</dbReference>
<feature type="domain" description="Calx-beta" evidence="7">
    <location>
        <begin position="695"/>
        <end position="800"/>
    </location>
</feature>
<dbReference type="RefSeq" id="WP_190465045.1">
    <property type="nucleotide sequence ID" value="NZ_JACJPW010000033.1"/>
</dbReference>
<gene>
    <name evidence="8" type="ORF">H6G03_14180</name>
</gene>
<keyword evidence="5" id="KW-0106">Calcium</keyword>
<dbReference type="SMART" id="SM00710">
    <property type="entry name" value="PbH1"/>
    <property type="match status" value="6"/>
</dbReference>
<dbReference type="PROSITE" id="PS00330">
    <property type="entry name" value="HEMOLYSIN_CALCIUM"/>
    <property type="match status" value="2"/>
</dbReference>
<dbReference type="Pfam" id="PF00353">
    <property type="entry name" value="HemolysinCabind"/>
    <property type="match status" value="9"/>
</dbReference>
<keyword evidence="3" id="KW-0732">Signal</keyword>
<comment type="subcellular location">
    <subcellularLocation>
        <location evidence="1">Secreted</location>
    </subcellularLocation>
</comment>
<evidence type="ECO:0000259" key="7">
    <source>
        <dbReference type="SMART" id="SM00237"/>
    </source>
</evidence>
<dbReference type="Gene3D" id="2.150.10.10">
    <property type="entry name" value="Serralysin-like metalloprotease, C-terminal"/>
    <property type="match status" value="6"/>
</dbReference>
<dbReference type="SUPFAM" id="SSF51120">
    <property type="entry name" value="beta-Roll"/>
    <property type="match status" value="3"/>
</dbReference>
<dbReference type="AlphaFoldDB" id="A0A926VGI8"/>
<feature type="domain" description="Calx-beta" evidence="7">
    <location>
        <begin position="449"/>
        <end position="560"/>
    </location>
</feature>
<dbReference type="GO" id="GO:0016020">
    <property type="term" value="C:membrane"/>
    <property type="evidence" value="ECO:0007669"/>
    <property type="project" value="InterPro"/>
</dbReference>
<feature type="domain" description="Calx-beta" evidence="7">
    <location>
        <begin position="575"/>
        <end position="682"/>
    </location>
</feature>
<dbReference type="InterPro" id="IPR038081">
    <property type="entry name" value="CalX-like_sf"/>
</dbReference>
<comment type="caution">
    <text evidence="8">The sequence shown here is derived from an EMBL/GenBank/DDBJ whole genome shotgun (WGS) entry which is preliminary data.</text>
</comment>
<evidence type="ECO:0000256" key="4">
    <source>
        <dbReference type="ARBA" id="ARBA00022737"/>
    </source>
</evidence>
<evidence type="ECO:0000313" key="8">
    <source>
        <dbReference type="EMBL" id="MBD2182234.1"/>
    </source>
</evidence>
<dbReference type="EMBL" id="JACJPW010000033">
    <property type="protein sequence ID" value="MBD2182234.1"/>
    <property type="molecule type" value="Genomic_DNA"/>
</dbReference>
<dbReference type="GO" id="GO:0005509">
    <property type="term" value="F:calcium ion binding"/>
    <property type="evidence" value="ECO:0007669"/>
    <property type="project" value="InterPro"/>
</dbReference>
<dbReference type="InterPro" id="IPR018511">
    <property type="entry name" value="Hemolysin-typ_Ca-bd_CS"/>
</dbReference>
<evidence type="ECO:0000256" key="1">
    <source>
        <dbReference type="ARBA" id="ARBA00004613"/>
    </source>
</evidence>
<dbReference type="InterPro" id="IPR050557">
    <property type="entry name" value="RTX_toxin/Mannuronan_C5-epim"/>
</dbReference>
<sequence length="1180" mass="120405">MANITGTIDSEFLAGTLAPDFILALAGNDTVLGQAGNDTIYGNEGQDSLRGDDNEDYLQGDQDNDIIYGNLGNDTGVGGLGNDTIFGNEGMDLLNGNDGNDVVNGNEGDDTLFGEDGQDYLRGGADNDRLFGNLGNDTLYGDLGNDSIQGNENDDLINGNEGQDVLNGNEGNDTVRGGMDNDTVRGGMDNDKLYGDEGNDTVYGDQGNDSVFGGDGTDLLYGNEGNDAINGNEGNDTAFGGQGNDTIRGGMNNDSLLGDEGNDTLYGDLGDDSLYGGGGNDLLYGDQGLESDFGGDGNDVIFGNEGLDTIYGLGGNDQLFGNEDDDVLNGNEGQDSIFGGMGDDVVRGGIGNDSLFGDRGRDTLFGDQGADTLTGDSGGETNTDVFVIGRGTGGSTKTDADLITDFQLCIDLISLSGGVSYGDLNIFQGTGGDVANTIIQDKTTGEFLAVLQNVDSNSIDGAAFTPRGPERVSITATNPTTIESTPTTAPGLFTVSVPCDTDEDLKVNYVISGIAINGTDYQTLSGSVIIPAGASSATIPVVAIDDTLVESNETVIASLTAGTGYDVAASPKNTATVTILDNDALTQTTVNIFASDPLASDATPADPGQFTIARTGDLTQPLTVNYTLSPLSTATKDTDYKSTPTLSTSITIPAGSDRAIIDINPISDSAIEGNETIALFLGGGANYTVGPANSATVIITDPPAAAKPTVFVTAPNPTASEAGGKPGTFQFARTGGDINQSVTINYVITGTATPNTDYSSTVSGNSITIAAGKTVSDLISITATADAISEPTETVTVTISEDTGYFVGSQDMATINILDNNLLNVPVPAPNRVLRFAQSGGNAIGNHATITEAVNAAGNNEIIFVLPGTYNEPGTIVINKPLTIRGPNAGLSPSTGLAGAPAIVRAPAGARVIDIASGVNNVTIEGLRIDIQGENAILDNDASNNIIIRQNEFTGTGPATGGVMRFDYQGASGSSLTVQDNLIRDLAFNAGSSTSGIQAFRVDTLRITDNTIASVPGPGIAADAITNAASVINNNTVSNTGQQGIQLAGGSATIANNDITNTNTTSGADRGGIRLRDSGLTTTKLGTVNVSSNTITNSFNGIAIADGTNITGAVKINFNNIIGNSNAALYHGGTGALNAENNWWDSANGPTIGGTGRSAINGSGGTAANVDFNPFATQPF</sequence>
<evidence type="ECO:0000256" key="3">
    <source>
        <dbReference type="ARBA" id="ARBA00022729"/>
    </source>
</evidence>
<accession>A0A926VGI8</accession>
<dbReference type="Gene3D" id="2.60.40.2030">
    <property type="match status" value="3"/>
</dbReference>
<dbReference type="GO" id="GO:0007154">
    <property type="term" value="P:cell communication"/>
    <property type="evidence" value="ECO:0007669"/>
    <property type="project" value="InterPro"/>
</dbReference>
<dbReference type="Pfam" id="PF03160">
    <property type="entry name" value="Calx-beta"/>
    <property type="match status" value="3"/>
</dbReference>
<name>A0A926VGI8_9CYAN</name>
<proteinExistence type="predicted"/>
<organism evidence="8 9">
    <name type="scientific">Aerosakkonema funiforme FACHB-1375</name>
    <dbReference type="NCBI Taxonomy" id="2949571"/>
    <lineage>
        <taxon>Bacteria</taxon>
        <taxon>Bacillati</taxon>
        <taxon>Cyanobacteriota</taxon>
        <taxon>Cyanophyceae</taxon>
        <taxon>Oscillatoriophycideae</taxon>
        <taxon>Aerosakkonematales</taxon>
        <taxon>Aerosakkonemataceae</taxon>
        <taxon>Aerosakkonema</taxon>
    </lineage>
</organism>
<dbReference type="Proteomes" id="UP000641646">
    <property type="component" value="Unassembled WGS sequence"/>
</dbReference>
<dbReference type="SUPFAM" id="SSF51126">
    <property type="entry name" value="Pectin lyase-like"/>
    <property type="match status" value="1"/>
</dbReference>
<evidence type="ECO:0000256" key="5">
    <source>
        <dbReference type="ARBA" id="ARBA00022837"/>
    </source>
</evidence>
<protein>
    <submittedName>
        <fullName evidence="8">Right-handed parallel beta-helix repeat-containing protein</fullName>
    </submittedName>
</protein>
<dbReference type="Gene3D" id="2.160.20.10">
    <property type="entry name" value="Single-stranded right-handed beta-helix, Pectin lyase-like"/>
    <property type="match status" value="1"/>
</dbReference>
<feature type="region of interest" description="Disordered" evidence="6">
    <location>
        <begin position="159"/>
        <end position="186"/>
    </location>
</feature>
<dbReference type="SUPFAM" id="SSF141072">
    <property type="entry name" value="CalX-like"/>
    <property type="match status" value="3"/>
</dbReference>
<dbReference type="PANTHER" id="PTHR38340">
    <property type="entry name" value="S-LAYER PROTEIN"/>
    <property type="match status" value="1"/>
</dbReference>
<dbReference type="InterPro" id="IPR012334">
    <property type="entry name" value="Pectin_lyas_fold"/>
</dbReference>
<keyword evidence="2" id="KW-0964">Secreted</keyword>